<dbReference type="InterPro" id="IPR003018">
    <property type="entry name" value="GAF"/>
</dbReference>
<dbReference type="Proteomes" id="UP000243518">
    <property type="component" value="Unassembled WGS sequence"/>
</dbReference>
<dbReference type="PANTHER" id="PTHR43047:SF72">
    <property type="entry name" value="OSMOSENSING HISTIDINE PROTEIN KINASE SLN1"/>
    <property type="match status" value="1"/>
</dbReference>
<dbReference type="FunFam" id="3.30.565.10:FF:000023">
    <property type="entry name" value="PAS domain-containing sensor histidine kinase"/>
    <property type="match status" value="1"/>
</dbReference>
<dbReference type="GO" id="GO:0005886">
    <property type="term" value="C:plasma membrane"/>
    <property type="evidence" value="ECO:0007669"/>
    <property type="project" value="UniProtKB-SubCell"/>
</dbReference>
<dbReference type="InterPro" id="IPR036097">
    <property type="entry name" value="HisK_dim/P_sf"/>
</dbReference>
<dbReference type="GO" id="GO:0045121">
    <property type="term" value="C:membrane raft"/>
    <property type="evidence" value="ECO:0007669"/>
    <property type="project" value="UniProtKB-SubCell"/>
</dbReference>
<protein>
    <recommendedName>
        <fullName evidence="4">histidine kinase</fullName>
        <ecNumber evidence="4">2.7.13.3</ecNumber>
    </recommendedName>
</protein>
<evidence type="ECO:0000256" key="2">
    <source>
        <dbReference type="ARBA" id="ARBA00004236"/>
    </source>
</evidence>
<dbReference type="SUPFAM" id="SSF47384">
    <property type="entry name" value="Homodimeric domain of signal transducing histidine kinase"/>
    <property type="match status" value="1"/>
</dbReference>
<evidence type="ECO:0000256" key="8">
    <source>
        <dbReference type="ARBA" id="ARBA00022741"/>
    </source>
</evidence>
<comment type="catalytic activity">
    <reaction evidence="1">
        <text>ATP + protein L-histidine = ADP + protein N-phospho-L-histidine.</text>
        <dbReference type="EC" id="2.7.13.3"/>
    </reaction>
</comment>
<dbReference type="InterPro" id="IPR013656">
    <property type="entry name" value="PAS_4"/>
</dbReference>
<evidence type="ECO:0000259" key="13">
    <source>
        <dbReference type="PROSITE" id="PS50109"/>
    </source>
</evidence>
<evidence type="ECO:0000313" key="14">
    <source>
        <dbReference type="EMBL" id="SEG71706.1"/>
    </source>
</evidence>
<evidence type="ECO:0000256" key="5">
    <source>
        <dbReference type="ARBA" id="ARBA00022475"/>
    </source>
</evidence>
<reference evidence="14 15" key="1">
    <citation type="submission" date="2016-10" db="EMBL/GenBank/DDBJ databases">
        <authorList>
            <person name="Varghese N."/>
            <person name="Submissions S."/>
        </authorList>
    </citation>
    <scope>NUCLEOTIDE SEQUENCE [LARGE SCALE GENOMIC DNA]</scope>
    <source>
        <strain evidence="14 15">CECT 8317</strain>
    </source>
</reference>
<dbReference type="SUPFAM" id="SSF55785">
    <property type="entry name" value="PYP-like sensor domain (PAS domain)"/>
    <property type="match status" value="1"/>
</dbReference>
<dbReference type="SMART" id="SM00065">
    <property type="entry name" value="GAF"/>
    <property type="match status" value="1"/>
</dbReference>
<dbReference type="Gene3D" id="3.30.450.20">
    <property type="entry name" value="PAS domain"/>
    <property type="match status" value="1"/>
</dbReference>
<dbReference type="SUPFAM" id="SSF55781">
    <property type="entry name" value="GAF domain-like"/>
    <property type="match status" value="1"/>
</dbReference>
<proteinExistence type="predicted"/>
<dbReference type="Pfam" id="PF00512">
    <property type="entry name" value="HisKA"/>
    <property type="match status" value="1"/>
</dbReference>
<evidence type="ECO:0000256" key="11">
    <source>
        <dbReference type="ARBA" id="ARBA00023012"/>
    </source>
</evidence>
<keyword evidence="6" id="KW-0597">Phosphoprotein</keyword>
<dbReference type="GO" id="GO:0009927">
    <property type="term" value="F:histidine phosphotransfer kinase activity"/>
    <property type="evidence" value="ECO:0007669"/>
    <property type="project" value="TreeGrafter"/>
</dbReference>
<dbReference type="SUPFAM" id="SSF55874">
    <property type="entry name" value="ATPase domain of HSP90 chaperone/DNA topoisomerase II/histidine kinase"/>
    <property type="match status" value="1"/>
</dbReference>
<dbReference type="AlphaFoldDB" id="A0AAQ1JRK0"/>
<evidence type="ECO:0000256" key="6">
    <source>
        <dbReference type="ARBA" id="ARBA00022553"/>
    </source>
</evidence>
<keyword evidence="5" id="KW-1003">Cell membrane</keyword>
<dbReference type="InterPro" id="IPR036890">
    <property type="entry name" value="HATPase_C_sf"/>
</dbReference>
<dbReference type="SMART" id="SM00387">
    <property type="entry name" value="HATPase_c"/>
    <property type="match status" value="1"/>
</dbReference>
<dbReference type="Gene3D" id="1.10.287.130">
    <property type="match status" value="1"/>
</dbReference>
<keyword evidence="8" id="KW-0547">Nucleotide-binding</keyword>
<dbReference type="GO" id="GO:0000155">
    <property type="term" value="F:phosphorelay sensor kinase activity"/>
    <property type="evidence" value="ECO:0007669"/>
    <property type="project" value="InterPro"/>
</dbReference>
<dbReference type="InterPro" id="IPR035965">
    <property type="entry name" value="PAS-like_dom_sf"/>
</dbReference>
<gene>
    <name evidence="14" type="ORF">SAMN05216586_11749</name>
</gene>
<dbReference type="Pfam" id="PF02518">
    <property type="entry name" value="HATPase_c"/>
    <property type="match status" value="1"/>
</dbReference>
<dbReference type="InterPro" id="IPR000014">
    <property type="entry name" value="PAS"/>
</dbReference>
<keyword evidence="7" id="KW-0808">Transferase</keyword>
<dbReference type="PRINTS" id="PR00344">
    <property type="entry name" value="BCTRLSENSOR"/>
</dbReference>
<comment type="subcellular location">
    <subcellularLocation>
        <location evidence="2">Cell membrane</location>
    </subcellularLocation>
    <subcellularLocation>
        <location evidence="3">Membrane raft</location>
        <topology evidence="3">Multi-pass membrane protein</topology>
    </subcellularLocation>
</comment>
<dbReference type="InterPro" id="IPR029016">
    <property type="entry name" value="GAF-like_dom_sf"/>
</dbReference>
<dbReference type="FunFam" id="1.10.287.130:FF:000001">
    <property type="entry name" value="Two-component sensor histidine kinase"/>
    <property type="match status" value="1"/>
</dbReference>
<name>A0AAQ1JRK0_9GAMM</name>
<evidence type="ECO:0000256" key="7">
    <source>
        <dbReference type="ARBA" id="ARBA00022679"/>
    </source>
</evidence>
<dbReference type="Gene3D" id="3.30.565.10">
    <property type="entry name" value="Histidine kinase-like ATPase, C-terminal domain"/>
    <property type="match status" value="1"/>
</dbReference>
<evidence type="ECO:0000256" key="10">
    <source>
        <dbReference type="ARBA" id="ARBA00022840"/>
    </source>
</evidence>
<keyword evidence="9" id="KW-0418">Kinase</keyword>
<dbReference type="Gene3D" id="3.30.450.40">
    <property type="match status" value="1"/>
</dbReference>
<keyword evidence="11" id="KW-0902">Two-component regulatory system</keyword>
<dbReference type="InterPro" id="IPR003661">
    <property type="entry name" value="HisK_dim/P_dom"/>
</dbReference>
<sequence>MNNSDSNDQQRLTALAQLQIMDTPREQAFDDLTTLAARWLDAPIALITLVDSQRQWFKSRVGLDLSETPKEMAFCAHAIRQPTLMEVSDATRDPRFADNPLVTGDPGIRFYAGMPIASPQGALLGTLCVIDRRPRTLNDEQRDTLQRLARLAEFQLQLRHTLLISQAEALELMHQQTLNQRLLDSLKAGVVACTDDGTLTLFNTTAQQWHGADMLNLTPEEWAHHYDLYAADGRTPLTTDDIPLVRAWQGKPVENVEICIACADQPLRHVLCSGGLLYPEQGGPGAAIVVMHDISEIRRASNMKSHFLATVSHELRTPLTAISGAVGLLHSGATDPRSAAGERLLSIALDNSQRLNELINDLLDMEKLEAGKVELRVEPLALRASIVQAMESNRPYAERFQVHWYIPEGLADMTVIADQRRLLQVLTNYLSNAAKFSHAGGSIRIEWQRQGDSVMVRVVDQGIGIPSEQQPLLFNKFSQLDTTDKRQRGGTGLGLAICKELIERMGGRVGVQSEVDKGSCFWFTLPIAAPDNRR</sequence>
<dbReference type="PANTHER" id="PTHR43047">
    <property type="entry name" value="TWO-COMPONENT HISTIDINE PROTEIN KINASE"/>
    <property type="match status" value="1"/>
</dbReference>
<organism evidence="14 15">
    <name type="scientific">Halopseudomonas aestusnigri</name>
    <dbReference type="NCBI Taxonomy" id="857252"/>
    <lineage>
        <taxon>Bacteria</taxon>
        <taxon>Pseudomonadati</taxon>
        <taxon>Pseudomonadota</taxon>
        <taxon>Gammaproteobacteria</taxon>
        <taxon>Pseudomonadales</taxon>
        <taxon>Pseudomonadaceae</taxon>
        <taxon>Halopseudomonas</taxon>
    </lineage>
</organism>
<dbReference type="RefSeq" id="WP_328587514.1">
    <property type="nucleotide sequence ID" value="NZ_FNVE01000017.1"/>
</dbReference>
<dbReference type="CDD" id="cd00082">
    <property type="entry name" value="HisKA"/>
    <property type="match status" value="1"/>
</dbReference>
<comment type="caution">
    <text evidence="14">The sequence shown here is derived from an EMBL/GenBank/DDBJ whole genome shotgun (WGS) entry which is preliminary data.</text>
</comment>
<evidence type="ECO:0000256" key="9">
    <source>
        <dbReference type="ARBA" id="ARBA00022777"/>
    </source>
</evidence>
<feature type="domain" description="Histidine kinase" evidence="13">
    <location>
        <begin position="310"/>
        <end position="529"/>
    </location>
</feature>
<evidence type="ECO:0000256" key="1">
    <source>
        <dbReference type="ARBA" id="ARBA00000085"/>
    </source>
</evidence>
<keyword evidence="12" id="KW-0472">Membrane</keyword>
<dbReference type="Pfam" id="PF01590">
    <property type="entry name" value="GAF"/>
    <property type="match status" value="1"/>
</dbReference>
<dbReference type="CDD" id="cd16922">
    <property type="entry name" value="HATPase_EvgS-ArcB-TorS-like"/>
    <property type="match status" value="1"/>
</dbReference>
<dbReference type="InterPro" id="IPR003594">
    <property type="entry name" value="HATPase_dom"/>
</dbReference>
<dbReference type="Pfam" id="PF08448">
    <property type="entry name" value="PAS_4"/>
    <property type="match status" value="1"/>
</dbReference>
<evidence type="ECO:0000256" key="12">
    <source>
        <dbReference type="ARBA" id="ARBA00023136"/>
    </source>
</evidence>
<dbReference type="GO" id="GO:0005524">
    <property type="term" value="F:ATP binding"/>
    <property type="evidence" value="ECO:0007669"/>
    <property type="project" value="UniProtKB-KW"/>
</dbReference>
<dbReference type="EMBL" id="FNVE01000017">
    <property type="protein sequence ID" value="SEG71706.1"/>
    <property type="molecule type" value="Genomic_DNA"/>
</dbReference>
<evidence type="ECO:0000256" key="4">
    <source>
        <dbReference type="ARBA" id="ARBA00012438"/>
    </source>
</evidence>
<keyword evidence="15" id="KW-1185">Reference proteome</keyword>
<dbReference type="CDD" id="cd00130">
    <property type="entry name" value="PAS"/>
    <property type="match status" value="1"/>
</dbReference>
<dbReference type="InterPro" id="IPR005467">
    <property type="entry name" value="His_kinase_dom"/>
</dbReference>
<evidence type="ECO:0000256" key="3">
    <source>
        <dbReference type="ARBA" id="ARBA00004314"/>
    </source>
</evidence>
<dbReference type="EC" id="2.7.13.3" evidence="4"/>
<dbReference type="SMART" id="SM00388">
    <property type="entry name" value="HisKA"/>
    <property type="match status" value="1"/>
</dbReference>
<dbReference type="PROSITE" id="PS50109">
    <property type="entry name" value="HIS_KIN"/>
    <property type="match status" value="1"/>
</dbReference>
<keyword evidence="10" id="KW-0067">ATP-binding</keyword>
<evidence type="ECO:0000313" key="15">
    <source>
        <dbReference type="Proteomes" id="UP000243518"/>
    </source>
</evidence>
<dbReference type="InterPro" id="IPR004358">
    <property type="entry name" value="Sig_transdc_His_kin-like_C"/>
</dbReference>
<accession>A0AAQ1JRK0</accession>